<sequence length="107" mass="11998">MKLFIFNKKHSSGVLSLFFSSSIKSIHPATSLPFLRRNYTATVLPCCRRRRTSSLRHPHHSHQSVQNPSQYTASRPPLPTSHAPAVYASNSEGSWSACRSYITKLNA</sequence>
<keyword evidence="2" id="KW-1185">Reference proteome</keyword>
<organism evidence="1 2">
    <name type="scientific">Arctium lappa</name>
    <name type="common">Greater burdock</name>
    <name type="synonym">Lappa major</name>
    <dbReference type="NCBI Taxonomy" id="4217"/>
    <lineage>
        <taxon>Eukaryota</taxon>
        <taxon>Viridiplantae</taxon>
        <taxon>Streptophyta</taxon>
        <taxon>Embryophyta</taxon>
        <taxon>Tracheophyta</taxon>
        <taxon>Spermatophyta</taxon>
        <taxon>Magnoliopsida</taxon>
        <taxon>eudicotyledons</taxon>
        <taxon>Gunneridae</taxon>
        <taxon>Pentapetalae</taxon>
        <taxon>asterids</taxon>
        <taxon>campanulids</taxon>
        <taxon>Asterales</taxon>
        <taxon>Asteraceae</taxon>
        <taxon>Carduoideae</taxon>
        <taxon>Cardueae</taxon>
        <taxon>Arctiinae</taxon>
        <taxon>Arctium</taxon>
    </lineage>
</organism>
<name>A0ACB8ZJQ5_ARCLA</name>
<reference evidence="2" key="1">
    <citation type="journal article" date="2022" name="Mol. Ecol. Resour.">
        <title>The genomes of chicory, endive, great burdock and yacon provide insights into Asteraceae palaeo-polyploidization history and plant inulin production.</title>
        <authorList>
            <person name="Fan W."/>
            <person name="Wang S."/>
            <person name="Wang H."/>
            <person name="Wang A."/>
            <person name="Jiang F."/>
            <person name="Liu H."/>
            <person name="Zhao H."/>
            <person name="Xu D."/>
            <person name="Zhang Y."/>
        </authorList>
    </citation>
    <scope>NUCLEOTIDE SEQUENCE [LARGE SCALE GENOMIC DNA]</scope>
    <source>
        <strain evidence="2">cv. Niubang</strain>
    </source>
</reference>
<protein>
    <submittedName>
        <fullName evidence="1">Uncharacterized protein</fullName>
    </submittedName>
</protein>
<reference evidence="1 2" key="2">
    <citation type="journal article" date="2022" name="Mol. Ecol. Resour.">
        <title>The genomes of chicory, endive, great burdock and yacon provide insights into Asteraceae paleo-polyploidization history and plant inulin production.</title>
        <authorList>
            <person name="Fan W."/>
            <person name="Wang S."/>
            <person name="Wang H."/>
            <person name="Wang A."/>
            <person name="Jiang F."/>
            <person name="Liu H."/>
            <person name="Zhao H."/>
            <person name="Xu D."/>
            <person name="Zhang Y."/>
        </authorList>
    </citation>
    <scope>NUCLEOTIDE SEQUENCE [LARGE SCALE GENOMIC DNA]</scope>
    <source>
        <strain evidence="2">cv. Niubang</strain>
    </source>
</reference>
<evidence type="ECO:0000313" key="1">
    <source>
        <dbReference type="EMBL" id="KAI3698204.1"/>
    </source>
</evidence>
<proteinExistence type="predicted"/>
<dbReference type="EMBL" id="CM042056">
    <property type="protein sequence ID" value="KAI3698204.1"/>
    <property type="molecule type" value="Genomic_DNA"/>
</dbReference>
<gene>
    <name evidence="1" type="ORF">L6452_31316</name>
</gene>
<dbReference type="Proteomes" id="UP001055879">
    <property type="component" value="Linkage Group LG10"/>
</dbReference>
<evidence type="ECO:0000313" key="2">
    <source>
        <dbReference type="Proteomes" id="UP001055879"/>
    </source>
</evidence>
<accession>A0ACB8ZJQ5</accession>
<comment type="caution">
    <text evidence="1">The sequence shown here is derived from an EMBL/GenBank/DDBJ whole genome shotgun (WGS) entry which is preliminary data.</text>
</comment>